<gene>
    <name evidence="2" type="ORF">ENT78_09200</name>
</gene>
<reference evidence="2" key="1">
    <citation type="journal article" date="2020" name="mSystems">
        <title>Genome- and Community-Level Interaction Insights into Carbon Utilization and Element Cycling Functions of Hydrothermarchaeota in Hydrothermal Sediment.</title>
        <authorList>
            <person name="Zhou Z."/>
            <person name="Liu Y."/>
            <person name="Xu W."/>
            <person name="Pan J."/>
            <person name="Luo Z.H."/>
            <person name="Li M."/>
        </authorList>
    </citation>
    <scope>NUCLEOTIDE SEQUENCE [LARGE SCALE GENOMIC DNA]</scope>
    <source>
        <strain evidence="2">SpSt-61</strain>
    </source>
</reference>
<dbReference type="GO" id="GO:0016740">
    <property type="term" value="F:transferase activity"/>
    <property type="evidence" value="ECO:0007669"/>
    <property type="project" value="UniProtKB-KW"/>
</dbReference>
<sequence>MKIGILTFNWALNYGAVLQMYAEYKYLSRKGEVFVINYVPDYLANLYNPRIFSRPLTLKAVIGRTVTKVFWNKLRRKFREFIFNNMVLTEELNDSQQLAQKAKDFDLVIVGSDQVWNYEITKDYLKDYLLLGVGCNKASYAASLGRNEISAEVLELFKRALSEFNFVSVREMESIGYLKKYTRGKITNFAWILSSCLASRNGKVWLD</sequence>
<evidence type="ECO:0000259" key="1">
    <source>
        <dbReference type="Pfam" id="PF04230"/>
    </source>
</evidence>
<proteinExistence type="predicted"/>
<dbReference type="InterPro" id="IPR007345">
    <property type="entry name" value="Polysacch_pyruvyl_Trfase"/>
</dbReference>
<keyword evidence="2" id="KW-0808">Transferase</keyword>
<accession>A0A7V4KEH0</accession>
<evidence type="ECO:0000313" key="2">
    <source>
        <dbReference type="EMBL" id="HGU53678.1"/>
    </source>
</evidence>
<feature type="domain" description="Polysaccharide pyruvyl transferase" evidence="1">
    <location>
        <begin position="13"/>
        <end position="181"/>
    </location>
</feature>
<dbReference type="EMBL" id="DSZZ01000430">
    <property type="protein sequence ID" value="HGU53678.1"/>
    <property type="molecule type" value="Genomic_DNA"/>
</dbReference>
<comment type="caution">
    <text evidence="2">The sequence shown here is derived from an EMBL/GenBank/DDBJ whole genome shotgun (WGS) entry which is preliminary data.</text>
</comment>
<dbReference type="Pfam" id="PF04230">
    <property type="entry name" value="PS_pyruv_trans"/>
    <property type="match status" value="1"/>
</dbReference>
<organism evidence="2">
    <name type="scientific">Fervidobacterium pennivorans</name>
    <dbReference type="NCBI Taxonomy" id="93466"/>
    <lineage>
        <taxon>Bacteria</taxon>
        <taxon>Thermotogati</taxon>
        <taxon>Thermotogota</taxon>
        <taxon>Thermotogae</taxon>
        <taxon>Thermotogales</taxon>
        <taxon>Fervidobacteriaceae</taxon>
        <taxon>Fervidobacterium</taxon>
    </lineage>
</organism>
<protein>
    <submittedName>
        <fullName evidence="2">Polysaccharide pyruvyl transferase family protein</fullName>
    </submittedName>
</protein>
<dbReference type="AlphaFoldDB" id="A0A7V4KEH0"/>
<name>A0A7V4KEH0_FERPE</name>